<reference evidence="1" key="1">
    <citation type="journal article" date="2015" name="Nature">
        <title>Complex archaea that bridge the gap between prokaryotes and eukaryotes.</title>
        <authorList>
            <person name="Spang A."/>
            <person name="Saw J.H."/>
            <person name="Jorgensen S.L."/>
            <person name="Zaremba-Niedzwiedzka K."/>
            <person name="Martijn J."/>
            <person name="Lind A.E."/>
            <person name="van Eijk R."/>
            <person name="Schleper C."/>
            <person name="Guy L."/>
            <person name="Ettema T.J."/>
        </authorList>
    </citation>
    <scope>NUCLEOTIDE SEQUENCE</scope>
</reference>
<evidence type="ECO:0000313" key="1">
    <source>
        <dbReference type="EMBL" id="KKK62195.1"/>
    </source>
</evidence>
<dbReference type="EMBL" id="LAZR01062113">
    <property type="protein sequence ID" value="KKK62195.1"/>
    <property type="molecule type" value="Genomic_DNA"/>
</dbReference>
<accession>A0A0F8XM54</accession>
<feature type="non-terminal residue" evidence="1">
    <location>
        <position position="1"/>
    </location>
</feature>
<protein>
    <submittedName>
        <fullName evidence="1">Uncharacterized protein</fullName>
    </submittedName>
</protein>
<name>A0A0F8XM54_9ZZZZ</name>
<proteinExistence type="predicted"/>
<gene>
    <name evidence="1" type="ORF">LCGC14_3006750</name>
</gene>
<dbReference type="AlphaFoldDB" id="A0A0F8XM54"/>
<comment type="caution">
    <text evidence="1">The sequence shown here is derived from an EMBL/GenBank/DDBJ whole genome shotgun (WGS) entry which is preliminary data.</text>
</comment>
<sequence length="80" mass="8270">LALTGELIKEEFSAALQGIGTILQQLNIESALAANLSQSASDQLLAAAGASAEVAAARRSGNMEFFMELFGDKISKSLGL</sequence>
<organism evidence="1">
    <name type="scientific">marine sediment metagenome</name>
    <dbReference type="NCBI Taxonomy" id="412755"/>
    <lineage>
        <taxon>unclassified sequences</taxon>
        <taxon>metagenomes</taxon>
        <taxon>ecological metagenomes</taxon>
    </lineage>
</organism>